<proteinExistence type="predicted"/>
<protein>
    <submittedName>
        <fullName evidence="2">Uncharacterized protein</fullName>
    </submittedName>
</protein>
<dbReference type="AlphaFoldDB" id="A0A815UNF8"/>
<dbReference type="Proteomes" id="UP000663891">
    <property type="component" value="Unassembled WGS sequence"/>
</dbReference>
<keyword evidence="1" id="KW-1133">Transmembrane helix</keyword>
<name>A0A815UNF8_9BILA</name>
<evidence type="ECO:0000256" key="1">
    <source>
        <dbReference type="SAM" id="Phobius"/>
    </source>
</evidence>
<reference evidence="2" key="1">
    <citation type="submission" date="2021-02" db="EMBL/GenBank/DDBJ databases">
        <authorList>
            <person name="Nowell W R."/>
        </authorList>
    </citation>
    <scope>NUCLEOTIDE SEQUENCE</scope>
</reference>
<organism evidence="2 3">
    <name type="scientific">Adineta steineri</name>
    <dbReference type="NCBI Taxonomy" id="433720"/>
    <lineage>
        <taxon>Eukaryota</taxon>
        <taxon>Metazoa</taxon>
        <taxon>Spiralia</taxon>
        <taxon>Gnathifera</taxon>
        <taxon>Rotifera</taxon>
        <taxon>Eurotatoria</taxon>
        <taxon>Bdelloidea</taxon>
        <taxon>Adinetida</taxon>
        <taxon>Adinetidae</taxon>
        <taxon>Adineta</taxon>
    </lineage>
</organism>
<evidence type="ECO:0000313" key="2">
    <source>
        <dbReference type="EMBL" id="CAF1525211.1"/>
    </source>
</evidence>
<dbReference type="EMBL" id="CAJNON010003637">
    <property type="protein sequence ID" value="CAF1525211.1"/>
    <property type="molecule type" value="Genomic_DNA"/>
</dbReference>
<sequence length="55" mass="6259">MPICRRGYTKYILLTLTIWLGAIVLFTFRTDSLSQSNNDMQINVVDRTAPPSLVD</sequence>
<feature type="transmembrane region" description="Helical" evidence="1">
    <location>
        <begin position="12"/>
        <end position="30"/>
    </location>
</feature>
<comment type="caution">
    <text evidence="2">The sequence shown here is derived from an EMBL/GenBank/DDBJ whole genome shotgun (WGS) entry which is preliminary data.</text>
</comment>
<gene>
    <name evidence="2" type="ORF">VCS650_LOCUS43458</name>
</gene>
<feature type="non-terminal residue" evidence="2">
    <location>
        <position position="55"/>
    </location>
</feature>
<keyword evidence="1" id="KW-0812">Transmembrane</keyword>
<accession>A0A815UNF8</accession>
<evidence type="ECO:0000313" key="3">
    <source>
        <dbReference type="Proteomes" id="UP000663891"/>
    </source>
</evidence>
<keyword evidence="1" id="KW-0472">Membrane</keyword>